<evidence type="ECO:0000256" key="6">
    <source>
        <dbReference type="ARBA" id="ARBA00023136"/>
    </source>
</evidence>
<feature type="transmembrane region" description="Helical" evidence="7">
    <location>
        <begin position="216"/>
        <end position="233"/>
    </location>
</feature>
<dbReference type="InterPro" id="IPR004776">
    <property type="entry name" value="Mem_transp_PIN-like"/>
</dbReference>
<reference evidence="8 9" key="1">
    <citation type="submission" date="2016-10" db="EMBL/GenBank/DDBJ databases">
        <authorList>
            <person name="de Groot N.N."/>
        </authorList>
    </citation>
    <scope>NUCLEOTIDE SEQUENCE [LARGE SCALE GENOMIC DNA]</scope>
    <source>
        <strain evidence="8 9">DSM 13305</strain>
    </source>
</reference>
<evidence type="ECO:0000313" key="9">
    <source>
        <dbReference type="Proteomes" id="UP000198847"/>
    </source>
</evidence>
<feature type="transmembrane region" description="Helical" evidence="7">
    <location>
        <begin position="140"/>
        <end position="163"/>
    </location>
</feature>
<keyword evidence="6 7" id="KW-0472">Membrane</keyword>
<dbReference type="RefSeq" id="WP_245732219.1">
    <property type="nucleotide sequence ID" value="NZ_FODY01000003.1"/>
</dbReference>
<feature type="transmembrane region" description="Helical" evidence="7">
    <location>
        <begin position="175"/>
        <end position="195"/>
    </location>
</feature>
<dbReference type="Proteomes" id="UP000198847">
    <property type="component" value="Unassembled WGS sequence"/>
</dbReference>
<evidence type="ECO:0000256" key="1">
    <source>
        <dbReference type="ARBA" id="ARBA00004141"/>
    </source>
</evidence>
<name>A0A1H8RBC5_9FIRM</name>
<keyword evidence="3" id="KW-1003">Cell membrane</keyword>
<dbReference type="EMBL" id="FODY01000003">
    <property type="protein sequence ID" value="SEO63656.1"/>
    <property type="molecule type" value="Genomic_DNA"/>
</dbReference>
<proteinExistence type="predicted"/>
<keyword evidence="4 7" id="KW-0812">Transmembrane</keyword>
<sequence length="360" mass="39889">MWRRVQEKAAGLVYTIKYICKEGIKYSDYILARIGGMENMAVFLYILSYNIIPICLLILLGFLLGKRFRLDVFTLSKLNFYLFTPAFLFVNLYNTSFHWDLLQVVFCGFSLILVNALLGEVIGRYRNYERSFTNAFKNSIMFSNVGNIGLALATLIFSGEPFLVDGKTPYLDTAVAAQIMVLIMQNICVNTWGFFNAGQARLSGRQAVLQMLRMPPIYALPLVVLCRAGNFAVEQTFLWPALSYLRDGMVPLILITLGVQLSQSVFHFASGDVYLAVAIRLVGGPLLAMAGIALWGLSGVAAQIMLIANAVPTAVNTALIAVECRNCPEFAAQTVMVSTLLSVLTLTFFIFLARLIYPVA</sequence>
<keyword evidence="5 7" id="KW-1133">Transmembrane helix</keyword>
<dbReference type="PANTHER" id="PTHR36838">
    <property type="entry name" value="AUXIN EFFLUX CARRIER FAMILY PROTEIN"/>
    <property type="match status" value="1"/>
</dbReference>
<keyword evidence="9" id="KW-1185">Reference proteome</keyword>
<evidence type="ECO:0000256" key="5">
    <source>
        <dbReference type="ARBA" id="ARBA00022989"/>
    </source>
</evidence>
<comment type="subcellular location">
    <subcellularLocation>
        <location evidence="1">Membrane</location>
        <topology evidence="1">Multi-pass membrane protein</topology>
    </subcellularLocation>
</comment>
<organism evidence="8 9">
    <name type="scientific">Propionispora vibrioides</name>
    <dbReference type="NCBI Taxonomy" id="112903"/>
    <lineage>
        <taxon>Bacteria</taxon>
        <taxon>Bacillati</taxon>
        <taxon>Bacillota</taxon>
        <taxon>Negativicutes</taxon>
        <taxon>Selenomonadales</taxon>
        <taxon>Sporomusaceae</taxon>
        <taxon>Propionispora</taxon>
    </lineage>
</organism>
<evidence type="ECO:0000256" key="2">
    <source>
        <dbReference type="ARBA" id="ARBA00022448"/>
    </source>
</evidence>
<dbReference type="GO" id="GO:0016020">
    <property type="term" value="C:membrane"/>
    <property type="evidence" value="ECO:0007669"/>
    <property type="project" value="UniProtKB-SubCell"/>
</dbReference>
<gene>
    <name evidence="8" type="ORF">SAMN04490178_103230</name>
</gene>
<keyword evidence="2" id="KW-0813">Transport</keyword>
<evidence type="ECO:0000256" key="3">
    <source>
        <dbReference type="ARBA" id="ARBA00022475"/>
    </source>
</evidence>
<feature type="transmembrane region" description="Helical" evidence="7">
    <location>
        <begin position="301"/>
        <end position="322"/>
    </location>
</feature>
<dbReference type="STRING" id="112903.SAMN04490178_103230"/>
<evidence type="ECO:0000256" key="7">
    <source>
        <dbReference type="SAM" id="Phobius"/>
    </source>
</evidence>
<feature type="transmembrane region" description="Helical" evidence="7">
    <location>
        <begin position="273"/>
        <end position="295"/>
    </location>
</feature>
<feature type="transmembrane region" description="Helical" evidence="7">
    <location>
        <begin position="42"/>
        <end position="66"/>
    </location>
</feature>
<dbReference type="GO" id="GO:0055085">
    <property type="term" value="P:transmembrane transport"/>
    <property type="evidence" value="ECO:0007669"/>
    <property type="project" value="InterPro"/>
</dbReference>
<evidence type="ECO:0000313" key="8">
    <source>
        <dbReference type="EMBL" id="SEO63656.1"/>
    </source>
</evidence>
<evidence type="ECO:0000256" key="4">
    <source>
        <dbReference type="ARBA" id="ARBA00022692"/>
    </source>
</evidence>
<feature type="transmembrane region" description="Helical" evidence="7">
    <location>
        <begin position="334"/>
        <end position="357"/>
    </location>
</feature>
<feature type="transmembrane region" description="Helical" evidence="7">
    <location>
        <begin position="101"/>
        <end position="119"/>
    </location>
</feature>
<evidence type="ECO:0008006" key="10">
    <source>
        <dbReference type="Google" id="ProtNLM"/>
    </source>
</evidence>
<dbReference type="Pfam" id="PF03547">
    <property type="entry name" value="Mem_trans"/>
    <property type="match status" value="2"/>
</dbReference>
<protein>
    <recommendedName>
        <fullName evidence="10">Membrane transport protein</fullName>
    </recommendedName>
</protein>
<accession>A0A1H8RBC5</accession>
<feature type="transmembrane region" description="Helical" evidence="7">
    <location>
        <begin position="248"/>
        <end position="266"/>
    </location>
</feature>
<dbReference type="AlphaFoldDB" id="A0A1H8RBC5"/>
<dbReference type="PANTHER" id="PTHR36838:SF1">
    <property type="entry name" value="SLR1864 PROTEIN"/>
    <property type="match status" value="1"/>
</dbReference>